<feature type="chain" id="PRO_5042127666" description="PRC-barrel domain-containing protein" evidence="2">
    <location>
        <begin position="23"/>
        <end position="205"/>
    </location>
</feature>
<reference evidence="3 4" key="2">
    <citation type="journal article" date="2016" name="Genome Announc.">
        <title>Complete Genome Sequence of a Strain of Azospirillum thiophilum Isolated from a Sulfide Spring.</title>
        <authorList>
            <person name="Fomenkov A."/>
            <person name="Vincze T."/>
            <person name="Grabovich M."/>
            <person name="Anton B.P."/>
            <person name="Dubinina G."/>
            <person name="Orlova M."/>
            <person name="Belousova E."/>
            <person name="Roberts R.J."/>
        </authorList>
    </citation>
    <scope>NUCLEOTIDE SEQUENCE [LARGE SCALE GENOMIC DNA]</scope>
    <source>
        <strain evidence="3 4">BV-S</strain>
    </source>
</reference>
<evidence type="ECO:0000313" key="4">
    <source>
        <dbReference type="Proteomes" id="UP000069935"/>
    </source>
</evidence>
<dbReference type="EMBL" id="CP012403">
    <property type="protein sequence ID" value="ALG73423.1"/>
    <property type="molecule type" value="Genomic_DNA"/>
</dbReference>
<name>A0AAC8W1M4_9PROT</name>
<reference evidence="4" key="1">
    <citation type="submission" date="2015-12" db="EMBL/GenBank/DDBJ databases">
        <title>Complete Genome Sequence of Azospirillum thiophilum BV-S.</title>
        <authorList>
            <person name="Fomenkov A."/>
            <person name="Vincze T."/>
            <person name="Grabovich M."/>
            <person name="Dubinina G."/>
            <person name="Orlova M."/>
            <person name="Belousova E."/>
            <person name="Roberts R.J."/>
        </authorList>
    </citation>
    <scope>NUCLEOTIDE SEQUENCE [LARGE SCALE GENOMIC DNA]</scope>
    <source>
        <strain evidence="4">BV-S</strain>
    </source>
</reference>
<keyword evidence="2" id="KW-0732">Signal</keyword>
<gene>
    <name evidence="3" type="ORF">AL072_20545</name>
</gene>
<accession>A0AAC8W1M4</accession>
<feature type="signal peptide" evidence="2">
    <location>
        <begin position="1"/>
        <end position="22"/>
    </location>
</feature>
<feature type="compositionally biased region" description="Low complexity" evidence="1">
    <location>
        <begin position="73"/>
        <end position="100"/>
    </location>
</feature>
<feature type="compositionally biased region" description="Low complexity" evidence="1">
    <location>
        <begin position="21"/>
        <end position="44"/>
    </location>
</feature>
<dbReference type="Proteomes" id="UP000069935">
    <property type="component" value="Chromosome 3"/>
</dbReference>
<evidence type="ECO:0000256" key="2">
    <source>
        <dbReference type="SAM" id="SignalP"/>
    </source>
</evidence>
<evidence type="ECO:0000256" key="1">
    <source>
        <dbReference type="SAM" id="MobiDB-lite"/>
    </source>
</evidence>
<dbReference type="Gene3D" id="2.30.30.240">
    <property type="entry name" value="PRC-barrel domain"/>
    <property type="match status" value="1"/>
</dbReference>
<organism evidence="3 4">
    <name type="scientific">Azospirillum thiophilum</name>
    <dbReference type="NCBI Taxonomy" id="528244"/>
    <lineage>
        <taxon>Bacteria</taxon>
        <taxon>Pseudomonadati</taxon>
        <taxon>Pseudomonadota</taxon>
        <taxon>Alphaproteobacteria</taxon>
        <taxon>Rhodospirillales</taxon>
        <taxon>Azospirillaceae</taxon>
        <taxon>Azospirillum</taxon>
    </lineage>
</organism>
<protein>
    <recommendedName>
        <fullName evidence="5">PRC-barrel domain-containing protein</fullName>
    </recommendedName>
</protein>
<dbReference type="AlphaFoldDB" id="A0AAC8W1M4"/>
<feature type="region of interest" description="Disordered" evidence="1">
    <location>
        <begin position="21"/>
        <end position="106"/>
    </location>
</feature>
<proteinExistence type="predicted"/>
<evidence type="ECO:0000313" key="3">
    <source>
        <dbReference type="EMBL" id="ALG73423.1"/>
    </source>
</evidence>
<sequence>MLRPLLTALPAAALLLSGAAMAQTPAPAPEAAAPGAAPPLMTAPRPDDQSTTDPVVSPPSISGEAPSREGQQGTAPTGAAAAGSPPAGSPPVAALPPAALNPDQARAMVGTELRTRDGQPGGRILDFTLAEPADQGADPAGDRLNRIVVAPNDVLGLGEKLVVVPLGALTNGPDGPALDMDQADLAHAPTFAYGSERTLTRPDRQ</sequence>
<keyword evidence="4" id="KW-1185">Reference proteome</keyword>
<dbReference type="KEGG" id="ati:AL072_20545"/>
<evidence type="ECO:0008006" key="5">
    <source>
        <dbReference type="Google" id="ProtNLM"/>
    </source>
</evidence>